<dbReference type="Pfam" id="PF00023">
    <property type="entry name" value="Ank"/>
    <property type="match status" value="1"/>
</dbReference>
<evidence type="ECO:0000256" key="7">
    <source>
        <dbReference type="ARBA" id="ARBA00023136"/>
    </source>
</evidence>
<evidence type="ECO:0000259" key="11">
    <source>
        <dbReference type="Pfam" id="PF13962"/>
    </source>
</evidence>
<keyword evidence="3 10" id="KW-0812">Transmembrane</keyword>
<feature type="transmembrane region" description="Helical" evidence="10">
    <location>
        <begin position="535"/>
        <end position="562"/>
    </location>
</feature>
<keyword evidence="7 10" id="KW-0472">Membrane</keyword>
<evidence type="ECO:0000256" key="8">
    <source>
        <dbReference type="PROSITE-ProRule" id="PRU00023"/>
    </source>
</evidence>
<dbReference type="Pfam" id="PF12796">
    <property type="entry name" value="Ank_2"/>
    <property type="match status" value="2"/>
</dbReference>
<dbReference type="SMART" id="SM00248">
    <property type="entry name" value="ANK"/>
    <property type="match status" value="8"/>
</dbReference>
<feature type="transmembrane region" description="Helical" evidence="10">
    <location>
        <begin position="491"/>
        <end position="515"/>
    </location>
</feature>
<dbReference type="Pfam" id="PF13962">
    <property type="entry name" value="PGG"/>
    <property type="match status" value="1"/>
</dbReference>
<feature type="region of interest" description="Disordered" evidence="9">
    <location>
        <begin position="77"/>
        <end position="98"/>
    </location>
</feature>
<dbReference type="SUPFAM" id="SSF48403">
    <property type="entry name" value="Ankyrin repeat"/>
    <property type="match status" value="2"/>
</dbReference>
<evidence type="ECO:0000313" key="12">
    <source>
        <dbReference type="EMBL" id="KAK4276317.1"/>
    </source>
</evidence>
<feature type="repeat" description="ANK" evidence="8">
    <location>
        <begin position="291"/>
        <end position="315"/>
    </location>
</feature>
<dbReference type="PANTHER" id="PTHR24186">
    <property type="entry name" value="PROTEIN PHOSPHATASE 1 REGULATORY SUBUNIT"/>
    <property type="match status" value="1"/>
</dbReference>
<comment type="subcellular location">
    <subcellularLocation>
        <location evidence="2">Cell membrane</location>
        <topology evidence="2">Peripheral membrane protein</topology>
        <orientation evidence="2">Cytoplasmic side</orientation>
    </subcellularLocation>
    <subcellularLocation>
        <location evidence="1">Membrane</location>
        <topology evidence="1">Multi-pass membrane protein</topology>
    </subcellularLocation>
</comment>
<dbReference type="Pfam" id="PF13637">
    <property type="entry name" value="Ank_4"/>
    <property type="match status" value="1"/>
</dbReference>
<feature type="domain" description="PGG" evidence="11">
    <location>
        <begin position="484"/>
        <end position="595"/>
    </location>
</feature>
<dbReference type="GO" id="GO:0005886">
    <property type="term" value="C:plasma membrane"/>
    <property type="evidence" value="ECO:0007669"/>
    <property type="project" value="UniProtKB-SubCell"/>
</dbReference>
<feature type="transmembrane region" description="Helical" evidence="10">
    <location>
        <begin position="603"/>
        <end position="622"/>
    </location>
</feature>
<protein>
    <recommendedName>
        <fullName evidence="11">PGG domain-containing protein</fullName>
    </recommendedName>
</protein>
<dbReference type="EMBL" id="JAWXYG010000004">
    <property type="protein sequence ID" value="KAK4276317.1"/>
    <property type="molecule type" value="Genomic_DNA"/>
</dbReference>
<dbReference type="Gene3D" id="1.25.40.20">
    <property type="entry name" value="Ankyrin repeat-containing domain"/>
    <property type="match status" value="1"/>
</dbReference>
<accession>A0AAE1JXP5</accession>
<evidence type="ECO:0000256" key="10">
    <source>
        <dbReference type="SAM" id="Phobius"/>
    </source>
</evidence>
<dbReference type="InterPro" id="IPR002110">
    <property type="entry name" value="Ankyrin_rpt"/>
</dbReference>
<evidence type="ECO:0000256" key="4">
    <source>
        <dbReference type="ARBA" id="ARBA00022737"/>
    </source>
</evidence>
<evidence type="ECO:0000256" key="5">
    <source>
        <dbReference type="ARBA" id="ARBA00022989"/>
    </source>
</evidence>
<evidence type="ECO:0000256" key="1">
    <source>
        <dbReference type="ARBA" id="ARBA00004141"/>
    </source>
</evidence>
<keyword evidence="4" id="KW-0677">Repeat</keyword>
<dbReference type="PROSITE" id="PS50088">
    <property type="entry name" value="ANK_REPEAT"/>
    <property type="match status" value="3"/>
</dbReference>
<feature type="repeat" description="ANK" evidence="8">
    <location>
        <begin position="362"/>
        <end position="395"/>
    </location>
</feature>
<dbReference type="PANTHER" id="PTHR24186:SF46">
    <property type="entry name" value="PROTEIN ACCELERATED CELL DEATH 6-LIKE"/>
    <property type="match status" value="1"/>
</dbReference>
<feature type="transmembrane region" description="Helical" evidence="10">
    <location>
        <begin position="574"/>
        <end position="597"/>
    </location>
</feature>
<keyword evidence="5 10" id="KW-1133">Transmembrane helix</keyword>
<evidence type="ECO:0000256" key="9">
    <source>
        <dbReference type="SAM" id="MobiDB-lite"/>
    </source>
</evidence>
<dbReference type="PROSITE" id="PS50297">
    <property type="entry name" value="ANK_REP_REGION"/>
    <property type="match status" value="3"/>
</dbReference>
<dbReference type="AlphaFoldDB" id="A0AAE1JXP5"/>
<dbReference type="InterPro" id="IPR036770">
    <property type="entry name" value="Ankyrin_rpt-contain_sf"/>
</dbReference>
<organism evidence="12 13">
    <name type="scientific">Acacia crassicarpa</name>
    <name type="common">northern wattle</name>
    <dbReference type="NCBI Taxonomy" id="499986"/>
    <lineage>
        <taxon>Eukaryota</taxon>
        <taxon>Viridiplantae</taxon>
        <taxon>Streptophyta</taxon>
        <taxon>Embryophyta</taxon>
        <taxon>Tracheophyta</taxon>
        <taxon>Spermatophyta</taxon>
        <taxon>Magnoliopsida</taxon>
        <taxon>eudicotyledons</taxon>
        <taxon>Gunneridae</taxon>
        <taxon>Pentapetalae</taxon>
        <taxon>rosids</taxon>
        <taxon>fabids</taxon>
        <taxon>Fabales</taxon>
        <taxon>Fabaceae</taxon>
        <taxon>Caesalpinioideae</taxon>
        <taxon>mimosoid clade</taxon>
        <taxon>Acacieae</taxon>
        <taxon>Acacia</taxon>
    </lineage>
</organism>
<evidence type="ECO:0000313" key="13">
    <source>
        <dbReference type="Proteomes" id="UP001293593"/>
    </source>
</evidence>
<proteinExistence type="predicted"/>
<name>A0AAE1JXP5_9FABA</name>
<sequence>MNHHDQLEISVEENEIRSWRERCNSRIESLKARDQSSYRTDQDHQRCSVLIFELLQEALHQNGNMDQFIDVLENNISSSPTSSSSSPSSSSPPSSSLGLSEIFEKVSPSGDSLLHDAVFYGREEIAEIISHHFPQLLTKKNVYGNTPLHVASARTNNSSIIMIRVLLSEYGSNNETELTRITNEYGNTALHEAVYGKNLLGADVLFHADKLAAHYLNNSKVSPFYLAVQRSYGELVGRWLEAGVFAENMDLPRSYGISPLHAAISTKNADLLKMMVEKEPHLKLMELRDEHGRTPIHFAAKTGYAAGVRILLEKSPLTAKEFDMKGNLPIHLASKRGHVDVVKEFCERMKMVSLLRGLTIEEGQNILHVAAKHGHEDVVKYVLRNTKLDVNHKDKNGNSPLHFAAQNLHYSTALSLALDKRIDVNAMNNEGFTARDLALLKRDVQSGVRQDITNIVLKFAGGKESGKANKLLKRSGELPTKSQVMKKKMETLMVVAILIVAVTFIAGFTVPGGVYSSQDPNPHNRGTAILAHKPMFKIFALFNMVAMYSSIFGSFFLLWAHIGNLSPSSALSSSLFMVGLALSSMTLSFMAALSLVVSTHVSWISSLTIFIGICSFCAILIWSNASWSIFLSCIVSSCRARYVVAAYSQS</sequence>
<gene>
    <name evidence="12" type="ORF">QN277_019280</name>
</gene>
<feature type="repeat" description="ANK" evidence="8">
    <location>
        <begin position="396"/>
        <end position="429"/>
    </location>
</feature>
<reference evidence="12" key="1">
    <citation type="submission" date="2023-10" db="EMBL/GenBank/DDBJ databases">
        <title>Chromosome-level genome of the transformable northern wattle, Acacia crassicarpa.</title>
        <authorList>
            <person name="Massaro I."/>
            <person name="Sinha N.R."/>
            <person name="Poethig S."/>
            <person name="Leichty A.R."/>
        </authorList>
    </citation>
    <scope>NUCLEOTIDE SEQUENCE</scope>
    <source>
        <strain evidence="12">Acra3RX</strain>
        <tissue evidence="12">Leaf</tissue>
    </source>
</reference>
<comment type="caution">
    <text evidence="12">The sequence shown here is derived from an EMBL/GenBank/DDBJ whole genome shotgun (WGS) entry which is preliminary data.</text>
</comment>
<feature type="compositionally biased region" description="Low complexity" evidence="9">
    <location>
        <begin position="77"/>
        <end position="96"/>
    </location>
</feature>
<evidence type="ECO:0000256" key="6">
    <source>
        <dbReference type="ARBA" id="ARBA00023043"/>
    </source>
</evidence>
<dbReference type="Proteomes" id="UP001293593">
    <property type="component" value="Unassembled WGS sequence"/>
</dbReference>
<keyword evidence="6 8" id="KW-0040">ANK repeat</keyword>
<evidence type="ECO:0000256" key="3">
    <source>
        <dbReference type="ARBA" id="ARBA00022692"/>
    </source>
</evidence>
<evidence type="ECO:0000256" key="2">
    <source>
        <dbReference type="ARBA" id="ARBA00004413"/>
    </source>
</evidence>
<keyword evidence="13" id="KW-1185">Reference proteome</keyword>
<dbReference type="InterPro" id="IPR026961">
    <property type="entry name" value="PGG_dom"/>
</dbReference>